<dbReference type="EMBL" id="JABBXD010000001">
    <property type="protein sequence ID" value="MBD3584369.1"/>
    <property type="molecule type" value="Genomic_DNA"/>
</dbReference>
<sequence length="112" mass="12640">MKKLTKIALVPLAFISGWSVAQANETVNIQVADFSGKPPFKRTTLAVSVEDVAKLEAISQNGEPTEYVEVRTVEMRGKPPYRRQVEKLPVYDIAQLEEVQQQVRTGRPPFKR</sequence>
<comment type="caution">
    <text evidence="2">The sequence shown here is derived from an EMBL/GenBank/DDBJ whole genome shotgun (WGS) entry which is preliminary data.</text>
</comment>
<keyword evidence="3" id="KW-1185">Reference proteome</keyword>
<reference evidence="2 3" key="1">
    <citation type="submission" date="2020-04" db="EMBL/GenBank/DDBJ databases">
        <title>Salinimonas sp. HHU 13199.</title>
        <authorList>
            <person name="Cui X."/>
            <person name="Zhang D."/>
        </authorList>
    </citation>
    <scope>NUCLEOTIDE SEQUENCE [LARGE SCALE GENOMIC DNA]</scope>
    <source>
        <strain evidence="2 3">HHU 13199</strain>
    </source>
</reference>
<evidence type="ECO:0000313" key="2">
    <source>
        <dbReference type="EMBL" id="MBD3584369.1"/>
    </source>
</evidence>
<gene>
    <name evidence="2" type="ORF">HHX48_01305</name>
</gene>
<protein>
    <submittedName>
        <fullName evidence="2">Uncharacterized protein</fullName>
    </submittedName>
</protein>
<organism evidence="2 3">
    <name type="scientific">Salinimonas profundi</name>
    <dbReference type="NCBI Taxonomy" id="2729140"/>
    <lineage>
        <taxon>Bacteria</taxon>
        <taxon>Pseudomonadati</taxon>
        <taxon>Pseudomonadota</taxon>
        <taxon>Gammaproteobacteria</taxon>
        <taxon>Alteromonadales</taxon>
        <taxon>Alteromonadaceae</taxon>
        <taxon>Alteromonas/Salinimonas group</taxon>
        <taxon>Salinimonas</taxon>
    </lineage>
</organism>
<feature type="chain" id="PRO_5046422838" evidence="1">
    <location>
        <begin position="24"/>
        <end position="112"/>
    </location>
</feature>
<keyword evidence="1" id="KW-0732">Signal</keyword>
<dbReference type="RefSeq" id="WP_191021835.1">
    <property type="nucleotide sequence ID" value="NZ_JABBXD010000001.1"/>
</dbReference>
<feature type="signal peptide" evidence="1">
    <location>
        <begin position="1"/>
        <end position="23"/>
    </location>
</feature>
<evidence type="ECO:0000313" key="3">
    <source>
        <dbReference type="Proteomes" id="UP000624419"/>
    </source>
</evidence>
<proteinExistence type="predicted"/>
<evidence type="ECO:0000256" key="1">
    <source>
        <dbReference type="SAM" id="SignalP"/>
    </source>
</evidence>
<accession>A0ABR8LDI9</accession>
<dbReference type="Proteomes" id="UP000624419">
    <property type="component" value="Unassembled WGS sequence"/>
</dbReference>
<name>A0ABR8LDI9_9ALTE</name>